<dbReference type="SUPFAM" id="SSF109604">
    <property type="entry name" value="HD-domain/PDEase-like"/>
    <property type="match status" value="1"/>
</dbReference>
<dbReference type="PANTHER" id="PTHR11373">
    <property type="entry name" value="DEOXYNUCLEOSIDE TRIPHOSPHATE TRIPHOSPHOHYDROLASE"/>
    <property type="match status" value="1"/>
</dbReference>
<dbReference type="PANTHER" id="PTHR11373:SF4">
    <property type="entry name" value="DEOXYNUCLEOSIDE TRIPHOSPHATE TRIPHOSPHOHYDROLASE SAMHD1"/>
    <property type="match status" value="1"/>
</dbReference>
<organism evidence="3 4">
    <name type="scientific">Drosophila navojoa</name>
    <name type="common">Fruit fly</name>
    <dbReference type="NCBI Taxonomy" id="7232"/>
    <lineage>
        <taxon>Eukaryota</taxon>
        <taxon>Metazoa</taxon>
        <taxon>Ecdysozoa</taxon>
        <taxon>Arthropoda</taxon>
        <taxon>Hexapoda</taxon>
        <taxon>Insecta</taxon>
        <taxon>Pterygota</taxon>
        <taxon>Neoptera</taxon>
        <taxon>Endopterygota</taxon>
        <taxon>Diptera</taxon>
        <taxon>Brachycera</taxon>
        <taxon>Muscomorpha</taxon>
        <taxon>Ephydroidea</taxon>
        <taxon>Drosophilidae</taxon>
        <taxon>Drosophila</taxon>
    </lineage>
</organism>
<dbReference type="CDD" id="cd00077">
    <property type="entry name" value="HDc"/>
    <property type="match status" value="1"/>
</dbReference>
<reference evidence="3 4" key="1">
    <citation type="journal article" date="2019" name="J. Hered.">
        <title>An Improved Genome Assembly for Drosophila navojoa, the Basal Species in the mojavensis Cluster.</title>
        <authorList>
            <person name="Vanderlinde T."/>
            <person name="Dupim E.G."/>
            <person name="Nazario-Yepiz N.O."/>
            <person name="Carvalho A.B."/>
        </authorList>
    </citation>
    <scope>NUCLEOTIDE SEQUENCE [LARGE SCALE GENOMIC DNA]</scope>
    <source>
        <strain evidence="3">Navoj_Jal97</strain>
        <tissue evidence="3">Whole organism</tissue>
    </source>
</reference>
<dbReference type="OMA" id="HTRYDHC"/>
<dbReference type="AlphaFoldDB" id="A0A484B7H8"/>
<name>A0A484B7H8_DRONA</name>
<dbReference type="OrthoDB" id="9991235at2759"/>
<dbReference type="GO" id="GO:0006203">
    <property type="term" value="P:dGTP catabolic process"/>
    <property type="evidence" value="ECO:0007669"/>
    <property type="project" value="TreeGrafter"/>
</dbReference>
<feature type="domain" description="HD" evidence="2">
    <location>
        <begin position="96"/>
        <end position="210"/>
    </location>
</feature>
<dbReference type="STRING" id="7232.A0A484B7H8"/>
<dbReference type="PROSITE" id="PS51831">
    <property type="entry name" value="HD"/>
    <property type="match status" value="1"/>
</dbReference>
<gene>
    <name evidence="3" type="ORF">AWZ03_009569</name>
</gene>
<evidence type="ECO:0000256" key="1">
    <source>
        <dbReference type="ARBA" id="ARBA00005776"/>
    </source>
</evidence>
<dbReference type="InterPro" id="IPR006674">
    <property type="entry name" value="HD_domain"/>
</dbReference>
<dbReference type="InterPro" id="IPR050135">
    <property type="entry name" value="dGTPase-like"/>
</dbReference>
<accession>A0A484B7H8</accession>
<dbReference type="KEGG" id="dnv:108651978"/>
<dbReference type="InterPro" id="IPR003607">
    <property type="entry name" value="HD/PDEase_dom"/>
</dbReference>
<dbReference type="EMBL" id="LSRL02000121">
    <property type="protein sequence ID" value="TDG44020.1"/>
    <property type="molecule type" value="Genomic_DNA"/>
</dbReference>
<comment type="caution">
    <text evidence="3">The sequence shown here is derived from an EMBL/GenBank/DDBJ whole genome shotgun (WGS) entry which is preliminary data.</text>
</comment>
<evidence type="ECO:0000259" key="2">
    <source>
        <dbReference type="PROSITE" id="PS51831"/>
    </source>
</evidence>
<dbReference type="Proteomes" id="UP000295192">
    <property type="component" value="Unassembled WGS sequence"/>
</dbReference>
<sequence length="415" mass="47592">MSASLLCASSSQNSQPTQVPALPIQQQQLLLRQQLLSCDGKAAAPHMLIEDEVHGVIEIPSHIEEIVNHPIFQRLKKVKQTGLLSLACKPASSHTRYEHCIGTYKSAQDLLAALKRNSNCERELPEWCRRSVEIAALLHDVGHGPFSHYWEQVCGEGQFDHELNGLLCVDRIFADMKCEVLRSLRDDNNGRGVQLIKALIIGQSELLTYPMLGLGYLFDIVHNSRSGLDVDKWDYLRRDNKRLKLLSDEDMQFDDVFLKARIALDGQRIEHRCEDFHLIYKLYTARWRLHIGAYQQPKALAFDFLLSKIVRRCQPQLIDVRADSKEWLDLYDDRVMQLIDNDPLTVYLRSPERWIESAPCDGNNEECICVRRKKTAPGVDMQPDECYPLYGDPSKKRSFERLTTPTIISACYALQ</sequence>
<dbReference type="Gene3D" id="1.10.3210.10">
    <property type="entry name" value="Hypothetical protein af1432"/>
    <property type="match status" value="1"/>
</dbReference>
<dbReference type="GO" id="GO:0005634">
    <property type="term" value="C:nucleus"/>
    <property type="evidence" value="ECO:0007669"/>
    <property type="project" value="TreeGrafter"/>
</dbReference>
<protein>
    <recommendedName>
        <fullName evidence="2">HD domain-containing protein</fullName>
    </recommendedName>
</protein>
<proteinExistence type="inferred from homology"/>
<evidence type="ECO:0000313" key="4">
    <source>
        <dbReference type="Proteomes" id="UP000295192"/>
    </source>
</evidence>
<dbReference type="Pfam" id="PF01966">
    <property type="entry name" value="HD"/>
    <property type="match status" value="1"/>
</dbReference>
<dbReference type="SMART" id="SM00471">
    <property type="entry name" value="HDc"/>
    <property type="match status" value="1"/>
</dbReference>
<keyword evidence="4" id="KW-1185">Reference proteome</keyword>
<evidence type="ECO:0000313" key="3">
    <source>
        <dbReference type="EMBL" id="TDG44020.1"/>
    </source>
</evidence>
<comment type="similarity">
    <text evidence="1">Belongs to the SAMHD1 family.</text>
</comment>
<dbReference type="GO" id="GO:0008832">
    <property type="term" value="F:dGTPase activity"/>
    <property type="evidence" value="ECO:0007669"/>
    <property type="project" value="TreeGrafter"/>
</dbReference>